<dbReference type="NCBIfam" id="NF040772">
    <property type="entry name" value="double_cubane"/>
    <property type="match status" value="1"/>
</dbReference>
<dbReference type="Gene3D" id="3.40.50.11890">
    <property type="match status" value="1"/>
</dbReference>
<evidence type="ECO:0000313" key="5">
    <source>
        <dbReference type="Proteomes" id="UP000440713"/>
    </source>
</evidence>
<comment type="caution">
    <text evidence="4">The sequence shown here is derived from an EMBL/GenBank/DDBJ whole genome shotgun (WGS) entry which is preliminary data.</text>
</comment>
<dbReference type="Gene3D" id="1.20.1270.370">
    <property type="match status" value="1"/>
</dbReference>
<gene>
    <name evidence="4" type="ORF">FYJ71_04965</name>
</gene>
<dbReference type="InterPro" id="IPR047678">
    <property type="entry name" value="YjiM-like"/>
</dbReference>
<dbReference type="Pfam" id="PF06050">
    <property type="entry name" value="HGD-D"/>
    <property type="match status" value="1"/>
</dbReference>
<keyword evidence="3" id="KW-0479">Metal-binding</keyword>
<sequence>MSLTLPEKFDQYIDSRKEGFMRIMDFKKNGGKVAGCLCTYTPQEILDAGGIANVGLCGTSAETIPDAEKVLPKNLCPLIKSTYGFAMTEKCPYTYFSDIIIGETTCDGKKKMYELLSEIKDVHVMHLPQGKGRNYVNDNWYEECNILKDTLEKKLGVEITENGLRDAAKKRNELRRLTIELYQLQKHIPPVMKGTDIMLAMQKGTFALNVETQIETIKALIKESKEAYFERGERPVSKKDKRILITGCPTGGVIQKVGMVIENNGGVIVCKDDCAGERTNSQMIDENSDDIMRAIADRYLEINCSVFTPNDERIQNTLRMAEEYQVDGVVELVLQACHTFNVESYKVAKAVEDMGIPYLKLETDYSSSDSGQIETRIAAFIEML</sequence>
<name>A0A6N7XG38_9FIRM</name>
<accession>A0A6N7XG38</accession>
<dbReference type="Gene3D" id="3.40.50.11900">
    <property type="match status" value="1"/>
</dbReference>
<dbReference type="GO" id="GO:0016836">
    <property type="term" value="F:hydro-lyase activity"/>
    <property type="evidence" value="ECO:0007669"/>
    <property type="project" value="UniProtKB-ARBA"/>
</dbReference>
<comment type="cofactor">
    <cofactor evidence="1">
        <name>[4Fe-4S] cluster</name>
        <dbReference type="ChEBI" id="CHEBI:49883"/>
    </cofactor>
</comment>
<protein>
    <submittedName>
        <fullName evidence="4">2-hydroxyacyl-CoA dehydratase</fullName>
    </submittedName>
</protein>
<comment type="similarity">
    <text evidence="2">Belongs to the FldB/FldC dehydratase alpha/beta subunit family.</text>
</comment>
<dbReference type="PANTHER" id="PTHR30548:SF6">
    <property type="entry name" value="DEHYDRATASE SUBUNIT YJIM-RELATED"/>
    <property type="match status" value="1"/>
</dbReference>
<dbReference type="AlphaFoldDB" id="A0A6N7XG38"/>
<dbReference type="EMBL" id="VUNE01000002">
    <property type="protein sequence ID" value="MST62327.1"/>
    <property type="molecule type" value="Genomic_DNA"/>
</dbReference>
<dbReference type="PANTHER" id="PTHR30548">
    <property type="entry name" value="2-HYDROXYGLUTARYL-COA DEHYDRATASE, D-COMPONENT-RELATED"/>
    <property type="match status" value="1"/>
</dbReference>
<keyword evidence="3" id="KW-0408">Iron</keyword>
<dbReference type="InterPro" id="IPR010327">
    <property type="entry name" value="FldB/FldC_alpha/beta"/>
</dbReference>
<evidence type="ECO:0000256" key="1">
    <source>
        <dbReference type="ARBA" id="ARBA00001966"/>
    </source>
</evidence>
<proteinExistence type="inferred from homology"/>
<evidence type="ECO:0000313" key="4">
    <source>
        <dbReference type="EMBL" id="MST62327.1"/>
    </source>
</evidence>
<keyword evidence="3" id="KW-0411">Iron-sulfur</keyword>
<keyword evidence="5" id="KW-1185">Reference proteome</keyword>
<dbReference type="Proteomes" id="UP000440713">
    <property type="component" value="Unassembled WGS sequence"/>
</dbReference>
<dbReference type="RefSeq" id="WP_154537720.1">
    <property type="nucleotide sequence ID" value="NZ_VUNE01000002.1"/>
</dbReference>
<evidence type="ECO:0000256" key="3">
    <source>
        <dbReference type="ARBA" id="ARBA00023014"/>
    </source>
</evidence>
<dbReference type="GO" id="GO:0051536">
    <property type="term" value="F:iron-sulfur cluster binding"/>
    <property type="evidence" value="ECO:0007669"/>
    <property type="project" value="UniProtKB-KW"/>
</dbReference>
<organism evidence="4 5">
    <name type="scientific">Peptostreptococcus porci</name>
    <dbReference type="NCBI Taxonomy" id="2652282"/>
    <lineage>
        <taxon>Bacteria</taxon>
        <taxon>Bacillati</taxon>
        <taxon>Bacillota</taxon>
        <taxon>Clostridia</taxon>
        <taxon>Peptostreptococcales</taxon>
        <taxon>Peptostreptococcaceae</taxon>
        <taxon>Peptostreptococcus</taxon>
    </lineage>
</organism>
<reference evidence="4 5" key="1">
    <citation type="submission" date="2019-08" db="EMBL/GenBank/DDBJ databases">
        <title>In-depth cultivation of the pig gut microbiome towards novel bacterial diversity and tailored functional studies.</title>
        <authorList>
            <person name="Wylensek D."/>
            <person name="Hitch T.C.A."/>
            <person name="Clavel T."/>
        </authorList>
    </citation>
    <scope>NUCLEOTIDE SEQUENCE [LARGE SCALE GENOMIC DNA]</scope>
    <source>
        <strain evidence="4 5">WCA-SAB-591-4A-A</strain>
    </source>
</reference>
<evidence type="ECO:0000256" key="2">
    <source>
        <dbReference type="ARBA" id="ARBA00005806"/>
    </source>
</evidence>